<evidence type="ECO:0000313" key="2">
    <source>
        <dbReference type="Proteomes" id="UP001207468"/>
    </source>
</evidence>
<dbReference type="Proteomes" id="UP001207468">
    <property type="component" value="Unassembled WGS sequence"/>
</dbReference>
<dbReference type="EMBL" id="JAGFNK010000006">
    <property type="protein sequence ID" value="KAI9512700.1"/>
    <property type="molecule type" value="Genomic_DNA"/>
</dbReference>
<organism evidence="1 2">
    <name type="scientific">Russula earlei</name>
    <dbReference type="NCBI Taxonomy" id="71964"/>
    <lineage>
        <taxon>Eukaryota</taxon>
        <taxon>Fungi</taxon>
        <taxon>Dikarya</taxon>
        <taxon>Basidiomycota</taxon>
        <taxon>Agaricomycotina</taxon>
        <taxon>Agaricomycetes</taxon>
        <taxon>Russulales</taxon>
        <taxon>Russulaceae</taxon>
        <taxon>Russula</taxon>
    </lineage>
</organism>
<keyword evidence="2" id="KW-1185">Reference proteome</keyword>
<gene>
    <name evidence="1" type="ORF">F5148DRAFT_973098</name>
</gene>
<name>A0ACC0UN15_9AGAM</name>
<protein>
    <submittedName>
        <fullName evidence="1">Uncharacterized protein</fullName>
    </submittedName>
</protein>
<reference evidence="1" key="1">
    <citation type="submission" date="2021-03" db="EMBL/GenBank/DDBJ databases">
        <title>Evolutionary priming and transition to the ectomycorrhizal habit in an iconic lineage of mushroom-forming fungi: is preadaptation a requirement?</title>
        <authorList>
            <consortium name="DOE Joint Genome Institute"/>
            <person name="Looney B.P."/>
            <person name="Miyauchi S."/>
            <person name="Morin E."/>
            <person name="Drula E."/>
            <person name="Courty P.E."/>
            <person name="Chicoki N."/>
            <person name="Fauchery L."/>
            <person name="Kohler A."/>
            <person name="Kuo A."/>
            <person name="LaButti K."/>
            <person name="Pangilinan J."/>
            <person name="Lipzen A."/>
            <person name="Riley R."/>
            <person name="Andreopoulos W."/>
            <person name="He G."/>
            <person name="Johnson J."/>
            <person name="Barry K.W."/>
            <person name="Grigoriev I.V."/>
            <person name="Nagy L."/>
            <person name="Hibbett D."/>
            <person name="Henrissat B."/>
            <person name="Matheny P.B."/>
            <person name="Labbe J."/>
            <person name="Martin A.F."/>
        </authorList>
    </citation>
    <scope>NUCLEOTIDE SEQUENCE</scope>
    <source>
        <strain evidence="1">BPL698</strain>
    </source>
</reference>
<accession>A0ACC0UN15</accession>
<evidence type="ECO:0000313" key="1">
    <source>
        <dbReference type="EMBL" id="KAI9512700.1"/>
    </source>
</evidence>
<sequence length="1274" mass="135507">MSAAPRLPTVRLPTVIAGAGGESSPQDPFLLDLPPSGKFGFAWPADTGPAPSLPSSLADRHTSLSSSDADSAPSEHETETEENAAAAESLKTRRWSTGAGRKGHGEELEESDFATPTHRLNLDKNPLDQASPPLPRLSRAFSVPLSSQIGHLRNPMRTPLPTPPDSLPPSPQLSPDLAHFHDLSLELADSAQMVIQTLLQYSPPQVFDPAKEHISACALPIPTPSVSALFTVMKSLNYMSSHMATFSTPLPSRSRDPSSPTINDDPCSSATSNEQLLAPQASVHDFDIGETLQNVGDALGGMAAELGVELVLYHGDVGMKHIAVKGDEIGILYTLSHIVRQILAAAHRGDCVQIGLFLVAPVVVSPKKGDPSVFEVPLDATEPADAISLPDPDSPLRCTFQITQIFAHNIAGTSAPLSGTTPVRGKPYLDSHILHRLVRHVNATLTCEPTDTAPVCKLSVTLERGSPAVVNPAIILSDNDPLLQSFPDFKLSEEPTLEDLAQFVGTLKGKKVSLYADAAGIFAHHLTSYLTSWGLDVSHASSESDAENSPCRESMNLSSAEHPPVTNEALGGGTILQTLDEQESPPSAPLTPKSPSQSPSFILIDDDISVLRERLGKLRAELPHPSQFARKRPNLAANHRPRSSPQVARAIGQSSTTSSPRSVVVIIHFTSLGNFKLVKGILQSVLGPSNGTPGRLPEVIVIPKPAGPRRVLTALHTAITKPIVDPFFSPIATSPISPGLYPAGSYFHQHLSPKSPMSRPSSSPRAYSYQSMHSPRADVEPTSDVGALPPSPLGLTEGMDYFSEAAEKLGSSPSSGLVIQSPSGHPAGIFFHPPRARNSRRSSQSVTVENGTAYSRGSRRHSDSAERTRTIGGVTFLNLPGPVQARRSSPISQVSIDAGRSGSAVPSTAISGGDTPATTGMGHLESSPGARQVAKRTGAIEALRRTASPPLSPRTSPAASAKLSSSRWGSSGMRRTPTEKAASPSPMRKAKPAEPSIVPPISVLIVEDNPINQTLLSTFMRKKKIKYDVAKNGEEAVEKWKSGRFHLILMDIQMPVMDGISATKEIRRLEKLNSSHGYPGTPQTEGQRTPSDVSNDSRMSTSPFRSSVIIVALTASSLQSDRVAALAAGCNDFLTKPVSLEWLNNKIIEWGSIKALQMFADSRPDFVKSVSAGQTVQAQNIARRLHMPEGRVSPSPSRPLSQPVVSGVISTTVSGSSASGSDDPTLAGIGNSTPSLIYKSFDSIQEGSSGTPELHHGGYRKFFHSSHDRSIYDA</sequence>
<proteinExistence type="predicted"/>
<comment type="caution">
    <text evidence="1">The sequence shown here is derived from an EMBL/GenBank/DDBJ whole genome shotgun (WGS) entry which is preliminary data.</text>
</comment>